<feature type="transmembrane region" description="Helical" evidence="1">
    <location>
        <begin position="345"/>
        <end position="363"/>
    </location>
</feature>
<dbReference type="InterPro" id="IPR036927">
    <property type="entry name" value="Cyt_c_oxase-like_su1_sf"/>
</dbReference>
<proteinExistence type="predicted"/>
<dbReference type="SUPFAM" id="SSF81442">
    <property type="entry name" value="Cytochrome c oxidase subunit I-like"/>
    <property type="match status" value="1"/>
</dbReference>
<reference evidence="2 3" key="1">
    <citation type="submission" date="2019-12" db="EMBL/GenBank/DDBJ databases">
        <title>Comparative genomics gives insights into the taxonomy of the Azoarcus-Aromatoleum group and reveals separate origins of nif in the plant-associated Azoarcus and non-plant-associated Aromatoleum sub-groups.</title>
        <authorList>
            <person name="Lafos M."/>
            <person name="Maluk M."/>
            <person name="Batista M."/>
            <person name="Junghare M."/>
            <person name="Carmona M."/>
            <person name="Faoro H."/>
            <person name="Cruz L.M."/>
            <person name="Battistoni F."/>
            <person name="De Souza E."/>
            <person name="Pedrosa F."/>
            <person name="Chen W.-M."/>
            <person name="Poole P.S."/>
            <person name="Dixon R.A."/>
            <person name="James E.K."/>
        </authorList>
    </citation>
    <scope>NUCLEOTIDE SEQUENCE [LARGE SCALE GENOMIC DNA]</scope>
    <source>
        <strain evidence="2 3">T</strain>
    </source>
</reference>
<keyword evidence="1" id="KW-0812">Transmembrane</keyword>
<feature type="transmembrane region" description="Helical" evidence="1">
    <location>
        <begin position="304"/>
        <end position="325"/>
    </location>
</feature>
<name>A0ABX1NKJ7_9RHOO</name>
<feature type="transmembrane region" description="Helical" evidence="1">
    <location>
        <begin position="383"/>
        <end position="408"/>
    </location>
</feature>
<evidence type="ECO:0000256" key="1">
    <source>
        <dbReference type="SAM" id="Phobius"/>
    </source>
</evidence>
<feature type="transmembrane region" description="Helical" evidence="1">
    <location>
        <begin position="185"/>
        <end position="206"/>
    </location>
</feature>
<keyword evidence="3" id="KW-1185">Reference proteome</keyword>
<feature type="transmembrane region" description="Helical" evidence="1">
    <location>
        <begin position="125"/>
        <end position="144"/>
    </location>
</feature>
<feature type="transmembrane region" description="Helical" evidence="1">
    <location>
        <begin position="15"/>
        <end position="36"/>
    </location>
</feature>
<evidence type="ECO:0008006" key="4">
    <source>
        <dbReference type="Google" id="ProtNLM"/>
    </source>
</evidence>
<dbReference type="RefSeq" id="WP_169142412.1">
    <property type="nucleotide sequence ID" value="NZ_WTVS01000056.1"/>
</dbReference>
<protein>
    <recommendedName>
        <fullName evidence="4">Cytochrome oxidase subunit I profile domain-containing protein</fullName>
    </recommendedName>
</protein>
<keyword evidence="1" id="KW-0472">Membrane</keyword>
<comment type="caution">
    <text evidence="2">The sequence shown here is derived from an EMBL/GenBank/DDBJ whole genome shotgun (WGS) entry which is preliminary data.</text>
</comment>
<accession>A0ABX1NKJ7</accession>
<evidence type="ECO:0000313" key="2">
    <source>
        <dbReference type="EMBL" id="NMF99867.1"/>
    </source>
</evidence>
<dbReference type="Proteomes" id="UP000634522">
    <property type="component" value="Unassembled WGS sequence"/>
</dbReference>
<feature type="transmembrane region" description="Helical" evidence="1">
    <location>
        <begin position="86"/>
        <end position="105"/>
    </location>
</feature>
<feature type="transmembrane region" description="Helical" evidence="1">
    <location>
        <begin position="218"/>
        <end position="241"/>
    </location>
</feature>
<organism evidence="2 3">
    <name type="scientific">Aromatoleum toluolicum</name>
    <dbReference type="NCBI Taxonomy" id="90060"/>
    <lineage>
        <taxon>Bacteria</taxon>
        <taxon>Pseudomonadati</taxon>
        <taxon>Pseudomonadota</taxon>
        <taxon>Betaproteobacteria</taxon>
        <taxon>Rhodocyclales</taxon>
        <taxon>Rhodocyclaceae</taxon>
        <taxon>Aromatoleum</taxon>
    </lineage>
</organism>
<dbReference type="EMBL" id="WTVS01000056">
    <property type="protein sequence ID" value="NMF99867.1"/>
    <property type="molecule type" value="Genomic_DNA"/>
</dbReference>
<feature type="transmembrane region" description="Helical" evidence="1">
    <location>
        <begin position="156"/>
        <end position="173"/>
    </location>
</feature>
<feature type="transmembrane region" description="Helical" evidence="1">
    <location>
        <begin position="56"/>
        <end position="74"/>
    </location>
</feature>
<evidence type="ECO:0000313" key="3">
    <source>
        <dbReference type="Proteomes" id="UP000634522"/>
    </source>
</evidence>
<gene>
    <name evidence="2" type="ORF">GPA27_21045</name>
</gene>
<keyword evidence="1" id="KW-1133">Transmembrane helix</keyword>
<sequence length="438" mass="46002">MPQTRAQPTVVSQRWLLAAAISLGLSAVAAALLVLARTPGLTSFIASDSFPRALVVHVNLATLLWYFSMASALWTERLDARRQKLAGILNLCGAAGAFGVIATGLLAPGTPTLANYVPYLDHPLFLGSLALFALATLFTASISLSRPRDAAECGFVIARLPFFMGALYLLLAWRQGMGLIDALWGAGHILQFGFVTLMMAIWLRLTQNAGVTAPPSRVTLALFAAASLPGVLAPALLLGGVDHGTLHGLHTQIMRLSNWPAPLIFGLLLAFQPGARRADGFVASLGLYCLGIFAGTAIDSQTTLIPAHYHGTIGAFTLAQMAAVIARLSPTHNIREQATPTRRPLSIYAFGITTLICGLAWSGALGAPRKTGFSPADAEPGTIIAATLTGVGGTITIVGVAYFAIIVVPRIVRLCRSRTATMPPHNPSQPAATFAAAR</sequence>
<feature type="transmembrane region" description="Helical" evidence="1">
    <location>
        <begin position="278"/>
        <end position="298"/>
    </location>
</feature>
<feature type="transmembrane region" description="Helical" evidence="1">
    <location>
        <begin position="253"/>
        <end position="271"/>
    </location>
</feature>